<dbReference type="Gene3D" id="3.40.50.720">
    <property type="entry name" value="NAD(P)-binding Rossmann-like Domain"/>
    <property type="match status" value="1"/>
</dbReference>
<name>A0ABQ1ZYT2_9BACL</name>
<dbReference type="PRINTS" id="PR00081">
    <property type="entry name" value="GDHRDH"/>
</dbReference>
<dbReference type="InterPro" id="IPR036291">
    <property type="entry name" value="NAD(P)-bd_dom_sf"/>
</dbReference>
<accession>A0ABQ1ZYT2</accession>
<keyword evidence="3" id="KW-1185">Reference proteome</keyword>
<dbReference type="PANTHER" id="PTHR43157:SF31">
    <property type="entry name" value="PHOSPHATIDYLINOSITOL-GLYCAN BIOSYNTHESIS CLASS F PROTEIN"/>
    <property type="match status" value="1"/>
</dbReference>
<sequence length="312" mass="34054">MTKKTVIITGGNAGLGYQCAKYIAMNKEEYKVILACRNEEKAISAQNKLRNETGNVDIHALELDLASASSIRRFHDAFQDGNYGPLYALVGNAGIHPSGFAYTQDGFEETFGVNHLGHYLLANLMLSEMSNKGRIVFVASDMHDPAKIMPFSTPVFKDARALAYPDEKDKTQSQLRYPTSKLCNILCAYEMSSRITSETNMNVTVNAFNPGFMPDTSLSGALGPIARIFIPRLASVFAALLGKGSNAEKSGKILASLITDPRYEKANGTYNDRGKSVKSSEPSYNKIAARDLWTQSAELVGLKQSETPLSIS</sequence>
<evidence type="ECO:0000313" key="3">
    <source>
        <dbReference type="Proteomes" id="UP000605427"/>
    </source>
</evidence>
<comment type="caution">
    <text evidence="2">The sequence shown here is derived from an EMBL/GenBank/DDBJ whole genome shotgun (WGS) entry which is preliminary data.</text>
</comment>
<dbReference type="Pfam" id="PF00106">
    <property type="entry name" value="adh_short"/>
    <property type="match status" value="1"/>
</dbReference>
<dbReference type="PANTHER" id="PTHR43157">
    <property type="entry name" value="PHOSPHATIDYLINOSITOL-GLYCAN BIOSYNTHESIS CLASS F PROTEIN-RELATED"/>
    <property type="match status" value="1"/>
</dbReference>
<gene>
    <name evidence="2" type="ORF">GCM10007362_29630</name>
</gene>
<protein>
    <submittedName>
        <fullName evidence="2">Dehydrogenase/reductase</fullName>
    </submittedName>
</protein>
<reference evidence="3" key="1">
    <citation type="journal article" date="2019" name="Int. J. Syst. Evol. Microbiol.">
        <title>The Global Catalogue of Microorganisms (GCM) 10K type strain sequencing project: providing services to taxonomists for standard genome sequencing and annotation.</title>
        <authorList>
            <consortium name="The Broad Institute Genomics Platform"/>
            <consortium name="The Broad Institute Genome Sequencing Center for Infectious Disease"/>
            <person name="Wu L."/>
            <person name="Ma J."/>
        </authorList>
    </citation>
    <scope>NUCLEOTIDE SEQUENCE [LARGE SCALE GENOMIC DNA]</scope>
    <source>
        <strain evidence="3">CCM 8702</strain>
    </source>
</reference>
<dbReference type="InterPro" id="IPR002347">
    <property type="entry name" value="SDR_fam"/>
</dbReference>
<proteinExistence type="predicted"/>
<dbReference type="RefSeq" id="WP_172244816.1">
    <property type="nucleotide sequence ID" value="NZ_BMDD01000003.1"/>
</dbReference>
<dbReference type="Proteomes" id="UP000605427">
    <property type="component" value="Unassembled WGS sequence"/>
</dbReference>
<evidence type="ECO:0000256" key="1">
    <source>
        <dbReference type="ARBA" id="ARBA00023002"/>
    </source>
</evidence>
<dbReference type="EMBL" id="BMDD01000003">
    <property type="protein sequence ID" value="GGH80785.1"/>
    <property type="molecule type" value="Genomic_DNA"/>
</dbReference>
<keyword evidence="1" id="KW-0560">Oxidoreductase</keyword>
<evidence type="ECO:0000313" key="2">
    <source>
        <dbReference type="EMBL" id="GGH80785.1"/>
    </source>
</evidence>
<organism evidence="2 3">
    <name type="scientific">Saccharibacillus endophyticus</name>
    <dbReference type="NCBI Taxonomy" id="2060666"/>
    <lineage>
        <taxon>Bacteria</taxon>
        <taxon>Bacillati</taxon>
        <taxon>Bacillota</taxon>
        <taxon>Bacilli</taxon>
        <taxon>Bacillales</taxon>
        <taxon>Paenibacillaceae</taxon>
        <taxon>Saccharibacillus</taxon>
    </lineage>
</organism>
<dbReference type="SUPFAM" id="SSF51735">
    <property type="entry name" value="NAD(P)-binding Rossmann-fold domains"/>
    <property type="match status" value="1"/>
</dbReference>